<dbReference type="AlphaFoldDB" id="A0A9D4KJ91"/>
<dbReference type="Proteomes" id="UP000828390">
    <property type="component" value="Unassembled WGS sequence"/>
</dbReference>
<evidence type="ECO:0000313" key="2">
    <source>
        <dbReference type="Proteomes" id="UP000828390"/>
    </source>
</evidence>
<name>A0A9D4KJ91_DREPO</name>
<evidence type="ECO:0000313" key="1">
    <source>
        <dbReference type="EMBL" id="KAH3840499.1"/>
    </source>
</evidence>
<gene>
    <name evidence="1" type="ORF">DPMN_113949</name>
</gene>
<accession>A0A9D4KJ91</accession>
<reference evidence="1" key="1">
    <citation type="journal article" date="2019" name="bioRxiv">
        <title>The Genome of the Zebra Mussel, Dreissena polymorpha: A Resource for Invasive Species Research.</title>
        <authorList>
            <person name="McCartney M.A."/>
            <person name="Auch B."/>
            <person name="Kono T."/>
            <person name="Mallez S."/>
            <person name="Zhang Y."/>
            <person name="Obille A."/>
            <person name="Becker A."/>
            <person name="Abrahante J.E."/>
            <person name="Garbe J."/>
            <person name="Badalamenti J.P."/>
            <person name="Herman A."/>
            <person name="Mangelson H."/>
            <person name="Liachko I."/>
            <person name="Sullivan S."/>
            <person name="Sone E.D."/>
            <person name="Koren S."/>
            <person name="Silverstein K.A.T."/>
            <person name="Beckman K.B."/>
            <person name="Gohl D.M."/>
        </authorList>
    </citation>
    <scope>NUCLEOTIDE SEQUENCE</scope>
    <source>
        <strain evidence="1">Duluth1</strain>
        <tissue evidence="1">Whole animal</tissue>
    </source>
</reference>
<keyword evidence="2" id="KW-1185">Reference proteome</keyword>
<organism evidence="1 2">
    <name type="scientific">Dreissena polymorpha</name>
    <name type="common">Zebra mussel</name>
    <name type="synonym">Mytilus polymorpha</name>
    <dbReference type="NCBI Taxonomy" id="45954"/>
    <lineage>
        <taxon>Eukaryota</taxon>
        <taxon>Metazoa</taxon>
        <taxon>Spiralia</taxon>
        <taxon>Lophotrochozoa</taxon>
        <taxon>Mollusca</taxon>
        <taxon>Bivalvia</taxon>
        <taxon>Autobranchia</taxon>
        <taxon>Heteroconchia</taxon>
        <taxon>Euheterodonta</taxon>
        <taxon>Imparidentia</taxon>
        <taxon>Neoheterodontei</taxon>
        <taxon>Myida</taxon>
        <taxon>Dreissenoidea</taxon>
        <taxon>Dreissenidae</taxon>
        <taxon>Dreissena</taxon>
    </lineage>
</organism>
<protein>
    <submittedName>
        <fullName evidence="1">Uncharacterized protein</fullName>
    </submittedName>
</protein>
<sequence>MEIDILFVFTFKVVVGTDVLSEDRPVTWFKGPAMDPLPADVVDQAACRVCR</sequence>
<dbReference type="EMBL" id="JAIWYP010000004">
    <property type="protein sequence ID" value="KAH3840499.1"/>
    <property type="molecule type" value="Genomic_DNA"/>
</dbReference>
<proteinExistence type="predicted"/>
<reference evidence="1" key="2">
    <citation type="submission" date="2020-11" db="EMBL/GenBank/DDBJ databases">
        <authorList>
            <person name="McCartney M.A."/>
            <person name="Auch B."/>
            <person name="Kono T."/>
            <person name="Mallez S."/>
            <person name="Becker A."/>
            <person name="Gohl D.M."/>
            <person name="Silverstein K.A.T."/>
            <person name="Koren S."/>
            <person name="Bechman K.B."/>
            <person name="Herman A."/>
            <person name="Abrahante J.E."/>
            <person name="Garbe J."/>
        </authorList>
    </citation>
    <scope>NUCLEOTIDE SEQUENCE</scope>
    <source>
        <strain evidence="1">Duluth1</strain>
        <tissue evidence="1">Whole animal</tissue>
    </source>
</reference>
<comment type="caution">
    <text evidence="1">The sequence shown here is derived from an EMBL/GenBank/DDBJ whole genome shotgun (WGS) entry which is preliminary data.</text>
</comment>